<accession>A0A644Z8E9</accession>
<dbReference type="AlphaFoldDB" id="A0A644Z8E9"/>
<gene>
    <name evidence="4" type="primary">rssB_32</name>
    <name evidence="4" type="ORF">SDC9_81583</name>
</gene>
<reference evidence="4" key="1">
    <citation type="submission" date="2019-08" db="EMBL/GenBank/DDBJ databases">
        <authorList>
            <person name="Kucharzyk K."/>
            <person name="Murdoch R.W."/>
            <person name="Higgins S."/>
            <person name="Loffler F."/>
        </authorList>
    </citation>
    <scope>NUCLEOTIDE SEQUENCE</scope>
</reference>
<keyword evidence="2" id="KW-0902">Two-component regulatory system</keyword>
<evidence type="ECO:0000256" key="1">
    <source>
        <dbReference type="ARBA" id="ARBA00022553"/>
    </source>
</evidence>
<proteinExistence type="predicted"/>
<dbReference type="InterPro" id="IPR011006">
    <property type="entry name" value="CheY-like_superfamily"/>
</dbReference>
<dbReference type="PANTHER" id="PTHR44591:SF14">
    <property type="entry name" value="PROTEIN PILG"/>
    <property type="match status" value="1"/>
</dbReference>
<comment type="caution">
    <text evidence="4">The sequence shown here is derived from an EMBL/GenBank/DDBJ whole genome shotgun (WGS) entry which is preliminary data.</text>
</comment>
<dbReference type="PROSITE" id="PS50110">
    <property type="entry name" value="RESPONSE_REGULATORY"/>
    <property type="match status" value="1"/>
</dbReference>
<evidence type="ECO:0000313" key="4">
    <source>
        <dbReference type="EMBL" id="MPM34993.1"/>
    </source>
</evidence>
<keyword evidence="1" id="KW-0597">Phosphoprotein</keyword>
<dbReference type="Gene3D" id="3.40.50.2300">
    <property type="match status" value="1"/>
</dbReference>
<dbReference type="GO" id="GO:0000160">
    <property type="term" value="P:phosphorelay signal transduction system"/>
    <property type="evidence" value="ECO:0007669"/>
    <property type="project" value="UniProtKB-KW"/>
</dbReference>
<dbReference type="SMART" id="SM00448">
    <property type="entry name" value="REC"/>
    <property type="match status" value="1"/>
</dbReference>
<dbReference type="PANTHER" id="PTHR44591">
    <property type="entry name" value="STRESS RESPONSE REGULATOR PROTEIN 1"/>
    <property type="match status" value="1"/>
</dbReference>
<dbReference type="InterPro" id="IPR001789">
    <property type="entry name" value="Sig_transdc_resp-reg_receiver"/>
</dbReference>
<protein>
    <submittedName>
        <fullName evidence="4">Regulator of RpoS</fullName>
    </submittedName>
</protein>
<evidence type="ECO:0000256" key="2">
    <source>
        <dbReference type="ARBA" id="ARBA00023012"/>
    </source>
</evidence>
<dbReference type="EMBL" id="VSSQ01007147">
    <property type="protein sequence ID" value="MPM34993.1"/>
    <property type="molecule type" value="Genomic_DNA"/>
</dbReference>
<dbReference type="SUPFAM" id="SSF52172">
    <property type="entry name" value="CheY-like"/>
    <property type="match status" value="1"/>
</dbReference>
<name>A0A644Z8E9_9ZZZZ</name>
<feature type="domain" description="Response regulatory" evidence="3">
    <location>
        <begin position="35"/>
        <end position="157"/>
    </location>
</feature>
<organism evidence="4">
    <name type="scientific">bioreactor metagenome</name>
    <dbReference type="NCBI Taxonomy" id="1076179"/>
    <lineage>
        <taxon>unclassified sequences</taxon>
        <taxon>metagenomes</taxon>
        <taxon>ecological metagenomes</taxon>
    </lineage>
</organism>
<evidence type="ECO:0000259" key="3">
    <source>
        <dbReference type="PROSITE" id="PS50110"/>
    </source>
</evidence>
<dbReference type="Pfam" id="PF00072">
    <property type="entry name" value="Response_reg"/>
    <property type="match status" value="1"/>
</dbReference>
<dbReference type="InterPro" id="IPR050595">
    <property type="entry name" value="Bact_response_regulator"/>
</dbReference>
<sequence length="159" mass="18333">MMIRHRDTLEPVSGSEYHDRKKCKNTIVMETKMKKVLIVDDDVDSLTQLTLHMTKMGFEVVSADNQKEGEELINAQKPDLAIFDLMMDNKDSGFILSYKFKKKYPEVPVIIATAVTAETGMLFGLNTEEEKKWIKADLYLEKGLRYDQLEVEVNKLLKL</sequence>